<proteinExistence type="inferred from homology"/>
<comment type="subcellular location">
    <subcellularLocation>
        <location evidence="1">Cell inner membrane</location>
        <topology evidence="1">Multi-pass membrane protein</topology>
    </subcellularLocation>
</comment>
<comment type="similarity">
    <text evidence="8">Belongs to the TRAP transporter small permease family.</text>
</comment>
<evidence type="ECO:0000256" key="8">
    <source>
        <dbReference type="ARBA" id="ARBA00038436"/>
    </source>
</evidence>
<dbReference type="RefSeq" id="WP_209809474.1">
    <property type="nucleotide sequence ID" value="NZ_JAGGKT010000002.1"/>
</dbReference>
<keyword evidence="5 9" id="KW-0812">Transmembrane</keyword>
<feature type="transmembrane region" description="Helical" evidence="9">
    <location>
        <begin position="126"/>
        <end position="147"/>
    </location>
</feature>
<comment type="caution">
    <text evidence="11">The sequence shown here is derived from an EMBL/GenBank/DDBJ whole genome shotgun (WGS) entry which is preliminary data.</text>
</comment>
<keyword evidence="4" id="KW-0997">Cell inner membrane</keyword>
<protein>
    <submittedName>
        <fullName evidence="11">C4-dicarboxylate transporter DctQ subunit/C4-dicarboxylate transporter DctM subunit</fullName>
    </submittedName>
</protein>
<keyword evidence="3" id="KW-1003">Cell membrane</keyword>
<feature type="transmembrane region" description="Helical" evidence="9">
    <location>
        <begin position="12"/>
        <end position="36"/>
    </location>
</feature>
<evidence type="ECO:0000256" key="2">
    <source>
        <dbReference type="ARBA" id="ARBA00022448"/>
    </source>
</evidence>
<keyword evidence="7 9" id="KW-0472">Membrane</keyword>
<reference evidence="11 12" key="1">
    <citation type="submission" date="2021-03" db="EMBL/GenBank/DDBJ databases">
        <title>Genomic Encyclopedia of Type Strains, Phase IV (KMG-IV): sequencing the most valuable type-strain genomes for metagenomic binning, comparative biology and taxonomic classification.</title>
        <authorList>
            <person name="Goeker M."/>
        </authorList>
    </citation>
    <scope>NUCLEOTIDE SEQUENCE [LARGE SCALE GENOMIC DNA]</scope>
    <source>
        <strain evidence="11 12">DSM 24738</strain>
    </source>
</reference>
<accession>A0ABS4GMB5</accession>
<dbReference type="PANTHER" id="PTHR35011:SF2">
    <property type="entry name" value="2,3-DIKETO-L-GULONATE TRAP TRANSPORTER SMALL PERMEASE PROTEIN YIAM"/>
    <property type="match status" value="1"/>
</dbReference>
<feature type="domain" description="Tripartite ATP-independent periplasmic transporters DctQ component" evidence="10">
    <location>
        <begin position="26"/>
        <end position="155"/>
    </location>
</feature>
<evidence type="ECO:0000313" key="12">
    <source>
        <dbReference type="Proteomes" id="UP001519343"/>
    </source>
</evidence>
<dbReference type="PANTHER" id="PTHR35011">
    <property type="entry name" value="2,3-DIKETO-L-GULONATE TRAP TRANSPORTER SMALL PERMEASE PROTEIN YIAM"/>
    <property type="match status" value="1"/>
</dbReference>
<evidence type="ECO:0000313" key="11">
    <source>
        <dbReference type="EMBL" id="MBP1931410.1"/>
    </source>
</evidence>
<dbReference type="Proteomes" id="UP001519343">
    <property type="component" value="Unassembled WGS sequence"/>
</dbReference>
<evidence type="ECO:0000256" key="1">
    <source>
        <dbReference type="ARBA" id="ARBA00004429"/>
    </source>
</evidence>
<sequence>MKSALQYLDDHVETYLSAIFLTIFSILTIIQVVMRYVFDNPLAWSEELSRYAFIWFVYMSASYAVKYQRHVRFSFFVNLLPKTAKFIIQFIALLCWLGFLIFLDIYSYQVMSHLYTSMQTSPANKIPMFLVYLSVPIGSLLMTVRVLQHICRSFTGYAKQTNSSIQGEV</sequence>
<keyword evidence="6 9" id="KW-1133">Transmembrane helix</keyword>
<dbReference type="Pfam" id="PF04290">
    <property type="entry name" value="DctQ"/>
    <property type="match status" value="1"/>
</dbReference>
<keyword evidence="12" id="KW-1185">Reference proteome</keyword>
<gene>
    <name evidence="11" type="ORF">J2Z37_001407</name>
</gene>
<keyword evidence="2" id="KW-0813">Transport</keyword>
<name>A0ABS4GMB5_9BACL</name>
<evidence type="ECO:0000256" key="6">
    <source>
        <dbReference type="ARBA" id="ARBA00022989"/>
    </source>
</evidence>
<evidence type="ECO:0000256" key="5">
    <source>
        <dbReference type="ARBA" id="ARBA00022692"/>
    </source>
</evidence>
<dbReference type="InterPro" id="IPR055348">
    <property type="entry name" value="DctQ"/>
</dbReference>
<evidence type="ECO:0000259" key="10">
    <source>
        <dbReference type="Pfam" id="PF04290"/>
    </source>
</evidence>
<feature type="transmembrane region" description="Helical" evidence="9">
    <location>
        <begin position="48"/>
        <end position="65"/>
    </location>
</feature>
<feature type="transmembrane region" description="Helical" evidence="9">
    <location>
        <begin position="86"/>
        <end position="106"/>
    </location>
</feature>
<dbReference type="InterPro" id="IPR007387">
    <property type="entry name" value="TRAP_DctQ"/>
</dbReference>
<evidence type="ECO:0000256" key="4">
    <source>
        <dbReference type="ARBA" id="ARBA00022519"/>
    </source>
</evidence>
<evidence type="ECO:0000256" key="9">
    <source>
        <dbReference type="SAM" id="Phobius"/>
    </source>
</evidence>
<evidence type="ECO:0000256" key="3">
    <source>
        <dbReference type="ARBA" id="ARBA00022475"/>
    </source>
</evidence>
<organism evidence="11 12">
    <name type="scientific">Ammoniphilus resinae</name>
    <dbReference type="NCBI Taxonomy" id="861532"/>
    <lineage>
        <taxon>Bacteria</taxon>
        <taxon>Bacillati</taxon>
        <taxon>Bacillota</taxon>
        <taxon>Bacilli</taxon>
        <taxon>Bacillales</taxon>
        <taxon>Paenibacillaceae</taxon>
        <taxon>Aneurinibacillus group</taxon>
        <taxon>Ammoniphilus</taxon>
    </lineage>
</organism>
<evidence type="ECO:0000256" key="7">
    <source>
        <dbReference type="ARBA" id="ARBA00023136"/>
    </source>
</evidence>
<dbReference type="EMBL" id="JAGGKT010000002">
    <property type="protein sequence ID" value="MBP1931410.1"/>
    <property type="molecule type" value="Genomic_DNA"/>
</dbReference>